<dbReference type="AlphaFoldDB" id="X1KHK7"/>
<evidence type="ECO:0000256" key="10">
    <source>
        <dbReference type="ARBA" id="ARBA00047445"/>
    </source>
</evidence>
<keyword evidence="7" id="KW-0328">Glycosyltransferase</keyword>
<dbReference type="InterPro" id="IPR036068">
    <property type="entry name" value="Nicotinate_pribotase-like_C"/>
</dbReference>
<dbReference type="SUPFAM" id="SSF54675">
    <property type="entry name" value="Nicotinate/Quinolinate PRTase N-terminal domain-like"/>
    <property type="match status" value="1"/>
</dbReference>
<evidence type="ECO:0000259" key="13">
    <source>
        <dbReference type="Pfam" id="PF02749"/>
    </source>
</evidence>
<comment type="subunit">
    <text evidence="4">Hexamer formed by 3 homodimers.</text>
</comment>
<dbReference type="SUPFAM" id="SSF51690">
    <property type="entry name" value="Nicotinate/Quinolinate PRTase C-terminal domain-like"/>
    <property type="match status" value="1"/>
</dbReference>
<comment type="caution">
    <text evidence="14">The sequence shown here is derived from an EMBL/GenBank/DDBJ whole genome shotgun (WGS) entry which is preliminary data.</text>
</comment>
<dbReference type="FunFam" id="3.20.20.70:FF:000030">
    <property type="entry name" value="Nicotinate-nucleotide pyrophosphorylase, carboxylating"/>
    <property type="match status" value="1"/>
</dbReference>
<feature type="domain" description="Quinolinate phosphoribosyl transferase N-terminal" evidence="13">
    <location>
        <begin position="2"/>
        <end position="64"/>
    </location>
</feature>
<dbReference type="InterPro" id="IPR022412">
    <property type="entry name" value="Quinolinate_PRibosylTrfase_N"/>
</dbReference>
<name>X1KHK7_9ZZZZ</name>
<evidence type="ECO:0000259" key="12">
    <source>
        <dbReference type="Pfam" id="PF01729"/>
    </source>
</evidence>
<dbReference type="CDD" id="cd01572">
    <property type="entry name" value="QPRTase"/>
    <property type="match status" value="1"/>
</dbReference>
<evidence type="ECO:0000256" key="6">
    <source>
        <dbReference type="ARBA" id="ARBA00022642"/>
    </source>
</evidence>
<dbReference type="FunFam" id="3.90.1170.20:FF:000001">
    <property type="entry name" value="Nicotinate-nucleotide diphosphorylase (Carboxylating)"/>
    <property type="match status" value="1"/>
</dbReference>
<evidence type="ECO:0000256" key="9">
    <source>
        <dbReference type="ARBA" id="ARBA00033102"/>
    </source>
</evidence>
<accession>X1KHK7</accession>
<comment type="catalytic activity">
    <reaction evidence="10">
        <text>nicotinate beta-D-ribonucleotide + CO2 + diphosphate = quinolinate + 5-phospho-alpha-D-ribose 1-diphosphate + 2 H(+)</text>
        <dbReference type="Rhea" id="RHEA:12733"/>
        <dbReference type="ChEBI" id="CHEBI:15378"/>
        <dbReference type="ChEBI" id="CHEBI:16526"/>
        <dbReference type="ChEBI" id="CHEBI:29959"/>
        <dbReference type="ChEBI" id="CHEBI:33019"/>
        <dbReference type="ChEBI" id="CHEBI:57502"/>
        <dbReference type="ChEBI" id="CHEBI:58017"/>
        <dbReference type="EC" id="2.4.2.19"/>
    </reaction>
</comment>
<dbReference type="Pfam" id="PF01729">
    <property type="entry name" value="QRPTase_C"/>
    <property type="match status" value="1"/>
</dbReference>
<dbReference type="InterPro" id="IPR027277">
    <property type="entry name" value="NadC/ModD"/>
</dbReference>
<dbReference type="Gene3D" id="3.20.20.70">
    <property type="entry name" value="Aldolase class I"/>
    <property type="match status" value="1"/>
</dbReference>
<feature type="non-terminal residue" evidence="14">
    <location>
        <position position="1"/>
    </location>
</feature>
<dbReference type="NCBIfam" id="TIGR00078">
    <property type="entry name" value="nadC"/>
    <property type="match status" value="1"/>
</dbReference>
<gene>
    <name evidence="14" type="ORF">S06H3_08113</name>
</gene>
<proteinExistence type="inferred from homology"/>
<comment type="function">
    <text evidence="1">Involved in the catabolism of quinolinic acid (QA).</text>
</comment>
<feature type="domain" description="Quinolinate phosphoribosyl transferase C-terminal" evidence="12">
    <location>
        <begin position="66"/>
        <end position="242"/>
    </location>
</feature>
<dbReference type="InterPro" id="IPR004393">
    <property type="entry name" value="NadC"/>
</dbReference>
<evidence type="ECO:0000256" key="1">
    <source>
        <dbReference type="ARBA" id="ARBA00003237"/>
    </source>
</evidence>
<dbReference type="Gene3D" id="3.90.1170.20">
    <property type="entry name" value="Quinolinate phosphoribosyl transferase, N-terminal domain"/>
    <property type="match status" value="1"/>
</dbReference>
<dbReference type="Pfam" id="PF02749">
    <property type="entry name" value="QRPTase_N"/>
    <property type="match status" value="1"/>
</dbReference>
<evidence type="ECO:0000256" key="5">
    <source>
        <dbReference type="ARBA" id="ARBA00011944"/>
    </source>
</evidence>
<dbReference type="EMBL" id="BARV01003378">
    <property type="protein sequence ID" value="GAI06173.1"/>
    <property type="molecule type" value="Genomic_DNA"/>
</dbReference>
<evidence type="ECO:0000313" key="14">
    <source>
        <dbReference type="EMBL" id="GAI06173.1"/>
    </source>
</evidence>
<dbReference type="GO" id="GO:0009435">
    <property type="term" value="P:NAD+ biosynthetic process"/>
    <property type="evidence" value="ECO:0007669"/>
    <property type="project" value="UniProtKB-UniPathway"/>
</dbReference>
<evidence type="ECO:0000256" key="3">
    <source>
        <dbReference type="ARBA" id="ARBA00009400"/>
    </source>
</evidence>
<dbReference type="GO" id="GO:0004514">
    <property type="term" value="F:nicotinate-nucleotide diphosphorylase (carboxylating) activity"/>
    <property type="evidence" value="ECO:0007669"/>
    <property type="project" value="UniProtKB-EC"/>
</dbReference>
<dbReference type="PANTHER" id="PTHR32179">
    <property type="entry name" value="NICOTINATE-NUCLEOTIDE PYROPHOSPHORYLASE [CARBOXYLATING]"/>
    <property type="match status" value="1"/>
</dbReference>
<dbReference type="UniPathway" id="UPA00253">
    <property type="reaction ID" value="UER00331"/>
</dbReference>
<keyword evidence="6" id="KW-0662">Pyridine nucleotide biosynthesis</keyword>
<evidence type="ECO:0000256" key="7">
    <source>
        <dbReference type="ARBA" id="ARBA00022676"/>
    </source>
</evidence>
<keyword evidence="8" id="KW-0808">Transferase</keyword>
<evidence type="ECO:0000256" key="8">
    <source>
        <dbReference type="ARBA" id="ARBA00022679"/>
    </source>
</evidence>
<sequence length="242" mass="26218">QGILAGIDVAKKVFHKVDPELKMDILLEDGTNIRVSDVIARVEGKVASILKAERVALNFLQRLSGIATETNRYVEAVEGLPVHIMDTRKTTPGLRVLEKYAVRVGGGENHRMNLGDGILIKDNHLAALRSRGLSLKEIIAKARQNAPLSLRGIPSRSNLEARQIQIEVEVKTVPEALEATEAGADIIMLDNMSLGDMRQAVKMIHGRALIEASGGITLDRVRAVAETGVDFISVGALTHSVK</sequence>
<dbReference type="EC" id="2.4.2.19" evidence="5"/>
<evidence type="ECO:0000256" key="11">
    <source>
        <dbReference type="ARBA" id="ARBA00069173"/>
    </source>
</evidence>
<dbReference type="InterPro" id="IPR013785">
    <property type="entry name" value="Aldolase_TIM"/>
</dbReference>
<dbReference type="PANTHER" id="PTHR32179:SF3">
    <property type="entry name" value="NICOTINATE-NUCLEOTIDE PYROPHOSPHORYLASE [CARBOXYLATING]"/>
    <property type="match status" value="1"/>
</dbReference>
<comment type="pathway">
    <text evidence="2">Cofactor biosynthesis; NAD(+) biosynthesis; nicotinate D-ribonucleotide from quinolinate: step 1/1.</text>
</comment>
<protein>
    <recommendedName>
        <fullName evidence="11">Probable nicotinate-nucleotide pyrophosphorylase [carboxylating]</fullName>
        <ecNumber evidence="5">2.4.2.19</ecNumber>
    </recommendedName>
    <alternativeName>
        <fullName evidence="9">Quinolinate phosphoribosyltransferase [decarboxylating]</fullName>
    </alternativeName>
</protein>
<dbReference type="PIRSF" id="PIRSF006250">
    <property type="entry name" value="NadC_ModD"/>
    <property type="match status" value="1"/>
</dbReference>
<reference evidence="14" key="1">
    <citation type="journal article" date="2014" name="Front. Microbiol.">
        <title>High frequency of phylogenetically diverse reductive dehalogenase-homologous genes in deep subseafloor sedimentary metagenomes.</title>
        <authorList>
            <person name="Kawai M."/>
            <person name="Futagami T."/>
            <person name="Toyoda A."/>
            <person name="Takaki Y."/>
            <person name="Nishi S."/>
            <person name="Hori S."/>
            <person name="Arai W."/>
            <person name="Tsubouchi T."/>
            <person name="Morono Y."/>
            <person name="Uchiyama I."/>
            <person name="Ito T."/>
            <person name="Fujiyama A."/>
            <person name="Inagaki F."/>
            <person name="Takami H."/>
        </authorList>
    </citation>
    <scope>NUCLEOTIDE SEQUENCE</scope>
    <source>
        <strain evidence="14">Expedition CK06-06</strain>
    </source>
</reference>
<organism evidence="14">
    <name type="scientific">marine sediment metagenome</name>
    <dbReference type="NCBI Taxonomy" id="412755"/>
    <lineage>
        <taxon>unclassified sequences</taxon>
        <taxon>metagenomes</taxon>
        <taxon>ecological metagenomes</taxon>
    </lineage>
</organism>
<comment type="similarity">
    <text evidence="3">Belongs to the NadC/ModD family.</text>
</comment>
<dbReference type="InterPro" id="IPR037128">
    <property type="entry name" value="Quinolinate_PRibosylTase_N_sf"/>
</dbReference>
<dbReference type="GO" id="GO:0005737">
    <property type="term" value="C:cytoplasm"/>
    <property type="evidence" value="ECO:0007669"/>
    <property type="project" value="TreeGrafter"/>
</dbReference>
<dbReference type="GO" id="GO:0034213">
    <property type="term" value="P:quinolinate catabolic process"/>
    <property type="evidence" value="ECO:0007669"/>
    <property type="project" value="TreeGrafter"/>
</dbReference>
<dbReference type="InterPro" id="IPR002638">
    <property type="entry name" value="Quinolinate_PRibosylTrfase_C"/>
</dbReference>
<evidence type="ECO:0000256" key="2">
    <source>
        <dbReference type="ARBA" id="ARBA00004893"/>
    </source>
</evidence>
<evidence type="ECO:0000256" key="4">
    <source>
        <dbReference type="ARBA" id="ARBA00011218"/>
    </source>
</evidence>